<reference evidence="2 3" key="1">
    <citation type="journal article" date="2010" name="Stand. Genomic Sci.">
        <title>Complete genome sequence of Haliangium ochraceum type strain (SMP-2).</title>
        <authorList>
            <consortium name="US DOE Joint Genome Institute (JGI-PGF)"/>
            <person name="Ivanova N."/>
            <person name="Daum C."/>
            <person name="Lang E."/>
            <person name="Abt B."/>
            <person name="Kopitz M."/>
            <person name="Saunders E."/>
            <person name="Lapidus A."/>
            <person name="Lucas S."/>
            <person name="Glavina Del Rio T."/>
            <person name="Nolan M."/>
            <person name="Tice H."/>
            <person name="Copeland A."/>
            <person name="Cheng J.F."/>
            <person name="Chen F."/>
            <person name="Bruce D."/>
            <person name="Goodwin L."/>
            <person name="Pitluck S."/>
            <person name="Mavromatis K."/>
            <person name="Pati A."/>
            <person name="Mikhailova N."/>
            <person name="Chen A."/>
            <person name="Palaniappan K."/>
            <person name="Land M."/>
            <person name="Hauser L."/>
            <person name="Chang Y.J."/>
            <person name="Jeffries C.D."/>
            <person name="Detter J.C."/>
            <person name="Brettin T."/>
            <person name="Rohde M."/>
            <person name="Goker M."/>
            <person name="Bristow J."/>
            <person name="Markowitz V."/>
            <person name="Eisen J.A."/>
            <person name="Hugenholtz P."/>
            <person name="Kyrpides N.C."/>
            <person name="Klenk H.P."/>
        </authorList>
    </citation>
    <scope>NUCLEOTIDE SEQUENCE [LARGE SCALE GENOMIC DNA]</scope>
    <source>
        <strain evidence="3">DSM 14365 / CIP 107738 / JCM 11303 / AJ 13395 / SMP-2</strain>
    </source>
</reference>
<accession>D0LKZ5</accession>
<dbReference type="EMBL" id="CP001804">
    <property type="protein sequence ID" value="ACY16715.1"/>
    <property type="molecule type" value="Genomic_DNA"/>
</dbReference>
<evidence type="ECO:0000259" key="1">
    <source>
        <dbReference type="Pfam" id="PF07238"/>
    </source>
</evidence>
<protein>
    <submittedName>
        <fullName evidence="2">Type IV pilus assembly PilZ</fullName>
    </submittedName>
</protein>
<name>D0LKZ5_HALO1</name>
<gene>
    <name evidence="2" type="ordered locus">Hoch_4218</name>
</gene>
<keyword evidence="3" id="KW-1185">Reference proteome</keyword>
<sequence length="157" mass="16909">MTQRAKRPPPPGSERRQHPRYELLVQVELRGDDTTWLVPMRNISAGGAYVELESPDAGAPQLVLAAGERVTVFIDLDAAELEGAAADALPADAPPELLSLAREAEILRIDVDHGVNTGALSGRPVGMALRWTEAASDIDERFERFLALVSTLDISAS</sequence>
<dbReference type="Gene3D" id="2.40.10.220">
    <property type="entry name" value="predicted glycosyltransferase like domains"/>
    <property type="match status" value="1"/>
</dbReference>
<evidence type="ECO:0000313" key="2">
    <source>
        <dbReference type="EMBL" id="ACY16715.1"/>
    </source>
</evidence>
<dbReference type="KEGG" id="hoh:Hoch_4218"/>
<dbReference type="Proteomes" id="UP000001880">
    <property type="component" value="Chromosome"/>
</dbReference>
<dbReference type="InterPro" id="IPR009875">
    <property type="entry name" value="PilZ_domain"/>
</dbReference>
<dbReference type="OrthoDB" id="5487947at2"/>
<dbReference type="STRING" id="502025.Hoch_4218"/>
<dbReference type="AlphaFoldDB" id="D0LKZ5"/>
<proteinExistence type="predicted"/>
<feature type="domain" description="PilZ" evidence="1">
    <location>
        <begin position="14"/>
        <end position="93"/>
    </location>
</feature>
<dbReference type="Pfam" id="PF07238">
    <property type="entry name" value="PilZ"/>
    <property type="match status" value="1"/>
</dbReference>
<dbReference type="SUPFAM" id="SSF141371">
    <property type="entry name" value="PilZ domain-like"/>
    <property type="match status" value="1"/>
</dbReference>
<evidence type="ECO:0000313" key="3">
    <source>
        <dbReference type="Proteomes" id="UP000001880"/>
    </source>
</evidence>
<dbReference type="GO" id="GO:0035438">
    <property type="term" value="F:cyclic-di-GMP binding"/>
    <property type="evidence" value="ECO:0007669"/>
    <property type="project" value="InterPro"/>
</dbReference>
<dbReference type="RefSeq" id="WP_012829313.1">
    <property type="nucleotide sequence ID" value="NC_013440.1"/>
</dbReference>
<dbReference type="HOGENOM" id="CLU_1675472_0_0_7"/>
<organism evidence="2 3">
    <name type="scientific">Haliangium ochraceum (strain DSM 14365 / JCM 11303 / SMP-2)</name>
    <dbReference type="NCBI Taxonomy" id="502025"/>
    <lineage>
        <taxon>Bacteria</taxon>
        <taxon>Pseudomonadati</taxon>
        <taxon>Myxococcota</taxon>
        <taxon>Polyangia</taxon>
        <taxon>Haliangiales</taxon>
        <taxon>Kofleriaceae</taxon>
        <taxon>Haliangium</taxon>
    </lineage>
</organism>